<name>A0A212JJ79_9DELT</name>
<proteinExistence type="predicted"/>
<dbReference type="CDD" id="cd13520">
    <property type="entry name" value="PBP2_TAXI_TRAP"/>
    <property type="match status" value="1"/>
</dbReference>
<dbReference type="NCBIfam" id="TIGR02122">
    <property type="entry name" value="TRAP_TAXI"/>
    <property type="match status" value="1"/>
</dbReference>
<protein>
    <submittedName>
        <fullName evidence="2">Putative TRAP transporter solute receptor, TAXI family</fullName>
    </submittedName>
</protein>
<dbReference type="PANTHER" id="PTHR42941:SF1">
    <property type="entry name" value="SLL1037 PROTEIN"/>
    <property type="match status" value="1"/>
</dbReference>
<keyword evidence="1" id="KW-0732">Signal</keyword>
<organism evidence="2">
    <name type="scientific">uncultured delta proteobacterium</name>
    <dbReference type="NCBI Taxonomy" id="34034"/>
    <lineage>
        <taxon>Bacteria</taxon>
        <taxon>Deltaproteobacteria</taxon>
        <taxon>environmental samples</taxon>
    </lineage>
</organism>
<evidence type="ECO:0000313" key="2">
    <source>
        <dbReference type="EMBL" id="SBV99335.1"/>
    </source>
</evidence>
<dbReference type="SUPFAM" id="SSF53850">
    <property type="entry name" value="Periplasmic binding protein-like II"/>
    <property type="match status" value="1"/>
</dbReference>
<accession>A0A212JJ79</accession>
<dbReference type="AlphaFoldDB" id="A0A212JJ79"/>
<dbReference type="InterPro" id="IPR011852">
    <property type="entry name" value="TRAP_TAXI"/>
</dbReference>
<reference evidence="2" key="1">
    <citation type="submission" date="2016-04" db="EMBL/GenBank/DDBJ databases">
        <authorList>
            <person name="Evans L.H."/>
            <person name="Alamgir A."/>
            <person name="Owens N."/>
            <person name="Weber N.D."/>
            <person name="Virtaneva K."/>
            <person name="Barbian K."/>
            <person name="Babar A."/>
            <person name="Rosenke K."/>
        </authorList>
    </citation>
    <scope>NUCLEOTIDE SEQUENCE</scope>
    <source>
        <strain evidence="2">86</strain>
    </source>
</reference>
<dbReference type="EMBL" id="FLUQ01000001">
    <property type="protein sequence ID" value="SBV99335.1"/>
    <property type="molecule type" value="Genomic_DNA"/>
</dbReference>
<feature type="signal peptide" evidence="1">
    <location>
        <begin position="1"/>
        <end position="27"/>
    </location>
</feature>
<gene>
    <name evidence="2" type="ORF">KL86DPRO_11567</name>
</gene>
<dbReference type="Pfam" id="PF16868">
    <property type="entry name" value="NMT1_3"/>
    <property type="match status" value="1"/>
</dbReference>
<evidence type="ECO:0000256" key="1">
    <source>
        <dbReference type="SAM" id="SignalP"/>
    </source>
</evidence>
<keyword evidence="2" id="KW-0675">Receptor</keyword>
<sequence length="319" mass="34587">MKCLSKKLVSLAIACALAVSLAGAAQAATRTAFGTGNSGGVFYILGAGMADLINKNSKELELTAQSTSGTTENLNLVNANEIGFGFTVYDTAYFAYTGGREYEGKRKLENLRLVMMGHVGHHQTVVFADSPYKSMADLKGETIPTSPGVAAFLLDQASWKPWGIDVVKGKSPILSYSEQTTAMKDGTIKVANYNMAYPASTIMDLATTKPIRILSQTEETMAAILKEHPYWLRSVVPANTYSGQTEDAVNIGFPYAIVCSKDMPDAAVRDFLRVCFANDLSAIHPDGRYYSKDNKNYTAKPLVPYHPAAEAFLKEQGLF</sequence>
<dbReference type="Gene3D" id="3.40.190.10">
    <property type="entry name" value="Periplasmic binding protein-like II"/>
    <property type="match status" value="2"/>
</dbReference>
<dbReference type="PANTHER" id="PTHR42941">
    <property type="entry name" value="SLL1037 PROTEIN"/>
    <property type="match status" value="1"/>
</dbReference>
<feature type="chain" id="PRO_5013120908" evidence="1">
    <location>
        <begin position="28"/>
        <end position="319"/>
    </location>
</feature>